<reference evidence="1 2" key="1">
    <citation type="submission" date="2019-06" db="EMBL/GenBank/DDBJ databases">
        <title>Genome of Methylobacterium sp. 17Sr1-39.</title>
        <authorList>
            <person name="Seo T."/>
        </authorList>
    </citation>
    <scope>NUCLEOTIDE SEQUENCE [LARGE SCALE GENOMIC DNA]</scope>
    <source>
        <strain evidence="1 2">17Sr1-39</strain>
    </source>
</reference>
<gene>
    <name evidence="1" type="ORF">FF100_04035</name>
</gene>
<dbReference type="Proteomes" id="UP000305267">
    <property type="component" value="Unassembled WGS sequence"/>
</dbReference>
<dbReference type="OrthoDB" id="8447087at2"/>
<name>A0A5C4LQQ7_9HYPH</name>
<accession>A0A5C4LQQ7</accession>
<keyword evidence="2" id="KW-1185">Reference proteome</keyword>
<protein>
    <submittedName>
        <fullName evidence="1">Uncharacterized protein</fullName>
    </submittedName>
</protein>
<proteinExistence type="predicted"/>
<dbReference type="InterPro" id="IPR046618">
    <property type="entry name" value="DUF6731"/>
</dbReference>
<comment type="caution">
    <text evidence="1">The sequence shown here is derived from an EMBL/GenBank/DDBJ whole genome shotgun (WGS) entry which is preliminary data.</text>
</comment>
<dbReference type="Pfam" id="PF20505">
    <property type="entry name" value="DUF6731"/>
    <property type="match status" value="1"/>
</dbReference>
<organism evidence="1 2">
    <name type="scientific">Methylobacterium terricola</name>
    <dbReference type="NCBI Taxonomy" id="2583531"/>
    <lineage>
        <taxon>Bacteria</taxon>
        <taxon>Pseudomonadati</taxon>
        <taxon>Pseudomonadota</taxon>
        <taxon>Alphaproteobacteria</taxon>
        <taxon>Hyphomicrobiales</taxon>
        <taxon>Methylobacteriaceae</taxon>
        <taxon>Methylobacterium</taxon>
    </lineage>
</organism>
<sequence length="296" mass="32684">MDASIAGRFYRLSEAPQGSLDFDALLLEQMQRQNPGDRERDLGGGVIMRIERCAVENGILIGDFCRKQTINIPPQAGPAGLTPIQLDLGMGIGHVAAFAYHSPTRCLFLQRNLQSATPNRIGLYLRSLSGQALFTFSPVLREDAWMRLHGRGIRVLTVKFASPENLSALDDEGIAAAKGARLMAEAYNGMEITFTISAGRKKNSILNAQAVAGTLRSLIGSSADIDNLSIKTSIEEGSEPIDMLGDQLKYAEEINIPEGNPDQHYEVRKRWIVNKFRANEDYLRRFYARGENGDAR</sequence>
<dbReference type="RefSeq" id="WP_139034235.1">
    <property type="nucleotide sequence ID" value="NZ_VDDA01000001.1"/>
</dbReference>
<evidence type="ECO:0000313" key="2">
    <source>
        <dbReference type="Proteomes" id="UP000305267"/>
    </source>
</evidence>
<dbReference type="AlphaFoldDB" id="A0A5C4LQQ7"/>
<dbReference type="EMBL" id="VDDA01000001">
    <property type="protein sequence ID" value="TNC16423.1"/>
    <property type="molecule type" value="Genomic_DNA"/>
</dbReference>
<evidence type="ECO:0000313" key="1">
    <source>
        <dbReference type="EMBL" id="TNC16423.1"/>
    </source>
</evidence>